<dbReference type="PANTHER" id="PTHR43591">
    <property type="entry name" value="METHYLTRANSFERASE"/>
    <property type="match status" value="1"/>
</dbReference>
<dbReference type="InterPro" id="IPR029063">
    <property type="entry name" value="SAM-dependent_MTases_sf"/>
</dbReference>
<evidence type="ECO:0000313" key="2">
    <source>
        <dbReference type="EMBL" id="KAF2154297.1"/>
    </source>
</evidence>
<dbReference type="GO" id="GO:0032259">
    <property type="term" value="P:methylation"/>
    <property type="evidence" value="ECO:0007669"/>
    <property type="project" value="UniProtKB-KW"/>
</dbReference>
<dbReference type="EMBL" id="ML996084">
    <property type="protein sequence ID" value="KAF2154297.1"/>
    <property type="molecule type" value="Genomic_DNA"/>
</dbReference>
<dbReference type="AlphaFoldDB" id="A0A9P4J2J9"/>
<dbReference type="SUPFAM" id="SSF53335">
    <property type="entry name" value="S-adenosyl-L-methionine-dependent methyltransferases"/>
    <property type="match status" value="1"/>
</dbReference>
<keyword evidence="3" id="KW-1185">Reference proteome</keyword>
<proteinExistence type="predicted"/>
<dbReference type="CDD" id="cd02440">
    <property type="entry name" value="AdoMet_MTases"/>
    <property type="match status" value="1"/>
</dbReference>
<protein>
    <submittedName>
        <fullName evidence="2">S-adenosyl-L-methionine-dependent methyltransferase</fullName>
    </submittedName>
</protein>
<gene>
    <name evidence="2" type="ORF">K461DRAFT_267337</name>
</gene>
<organism evidence="2 3">
    <name type="scientific">Myriangium duriaei CBS 260.36</name>
    <dbReference type="NCBI Taxonomy" id="1168546"/>
    <lineage>
        <taxon>Eukaryota</taxon>
        <taxon>Fungi</taxon>
        <taxon>Dikarya</taxon>
        <taxon>Ascomycota</taxon>
        <taxon>Pezizomycotina</taxon>
        <taxon>Dothideomycetes</taxon>
        <taxon>Dothideomycetidae</taxon>
        <taxon>Myriangiales</taxon>
        <taxon>Myriangiaceae</taxon>
        <taxon>Myriangium</taxon>
    </lineage>
</organism>
<evidence type="ECO:0000259" key="1">
    <source>
        <dbReference type="Pfam" id="PF13847"/>
    </source>
</evidence>
<name>A0A9P4J2J9_9PEZI</name>
<keyword evidence="2" id="KW-0489">Methyltransferase</keyword>
<dbReference type="Pfam" id="PF13847">
    <property type="entry name" value="Methyltransf_31"/>
    <property type="match status" value="1"/>
</dbReference>
<feature type="domain" description="Methyltransferase" evidence="1">
    <location>
        <begin position="51"/>
        <end position="173"/>
    </location>
</feature>
<dbReference type="InterPro" id="IPR025714">
    <property type="entry name" value="Methyltranfer_dom"/>
</dbReference>
<dbReference type="Gene3D" id="3.40.50.150">
    <property type="entry name" value="Vaccinia Virus protein VP39"/>
    <property type="match status" value="1"/>
</dbReference>
<sequence>MAESSKSHNPKDTPYVNGYHSSVIKSHQWRSAENSCPHLLPTLKEMVQADPALSIIDIGCGSGSITVGLASYVPHGTVTAFDLSETALAPARAAAEAAKATNMHFATGSVLSMPYPDNTFDVVHASQMLIHLGDRDQGLREMMRVCKPGGVVAVRDMCLESWTINPEPKWWQRWYEILLKHIDSMEHVRHNKGSQLLEICLRIGLDPGQVKNSASCWVWAEAGERLAYAEAWYGRTLKSDLAEWALKEGVATKEELQEIAEGWVEWGRNPVGWLGVMNAEVLIMKK</sequence>
<comment type="caution">
    <text evidence="2">The sequence shown here is derived from an EMBL/GenBank/DDBJ whole genome shotgun (WGS) entry which is preliminary data.</text>
</comment>
<keyword evidence="2" id="KW-0808">Transferase</keyword>
<dbReference type="PANTHER" id="PTHR43591:SF24">
    <property type="entry name" value="2-METHOXY-6-POLYPRENYL-1,4-BENZOQUINOL METHYLASE, MITOCHONDRIAL"/>
    <property type="match status" value="1"/>
</dbReference>
<dbReference type="Proteomes" id="UP000799439">
    <property type="component" value="Unassembled WGS sequence"/>
</dbReference>
<evidence type="ECO:0000313" key="3">
    <source>
        <dbReference type="Proteomes" id="UP000799439"/>
    </source>
</evidence>
<dbReference type="OrthoDB" id="10017101at2759"/>
<reference evidence="2" key="1">
    <citation type="journal article" date="2020" name="Stud. Mycol.">
        <title>101 Dothideomycetes genomes: a test case for predicting lifestyles and emergence of pathogens.</title>
        <authorList>
            <person name="Haridas S."/>
            <person name="Albert R."/>
            <person name="Binder M."/>
            <person name="Bloem J."/>
            <person name="Labutti K."/>
            <person name="Salamov A."/>
            <person name="Andreopoulos B."/>
            <person name="Baker S."/>
            <person name="Barry K."/>
            <person name="Bills G."/>
            <person name="Bluhm B."/>
            <person name="Cannon C."/>
            <person name="Castanera R."/>
            <person name="Culley D."/>
            <person name="Daum C."/>
            <person name="Ezra D."/>
            <person name="Gonzalez J."/>
            <person name="Henrissat B."/>
            <person name="Kuo A."/>
            <person name="Liang C."/>
            <person name="Lipzen A."/>
            <person name="Lutzoni F."/>
            <person name="Magnuson J."/>
            <person name="Mondo S."/>
            <person name="Nolan M."/>
            <person name="Ohm R."/>
            <person name="Pangilinan J."/>
            <person name="Park H.-J."/>
            <person name="Ramirez L."/>
            <person name="Alfaro M."/>
            <person name="Sun H."/>
            <person name="Tritt A."/>
            <person name="Yoshinaga Y."/>
            <person name="Zwiers L.-H."/>
            <person name="Turgeon B."/>
            <person name="Goodwin S."/>
            <person name="Spatafora J."/>
            <person name="Crous P."/>
            <person name="Grigoriev I."/>
        </authorList>
    </citation>
    <scope>NUCLEOTIDE SEQUENCE</scope>
    <source>
        <strain evidence="2">CBS 260.36</strain>
    </source>
</reference>
<dbReference type="GO" id="GO:0008168">
    <property type="term" value="F:methyltransferase activity"/>
    <property type="evidence" value="ECO:0007669"/>
    <property type="project" value="UniProtKB-KW"/>
</dbReference>
<accession>A0A9P4J2J9</accession>